<protein>
    <recommendedName>
        <fullName evidence="4">BTB domain-containing protein</fullName>
    </recommendedName>
</protein>
<gene>
    <name evidence="2" type="ORF">CKAH01_16928</name>
</gene>
<organism evidence="2 3">
    <name type="scientific">Colletotrichum kahawae</name>
    <name type="common">Coffee berry disease fungus</name>
    <dbReference type="NCBI Taxonomy" id="34407"/>
    <lineage>
        <taxon>Eukaryota</taxon>
        <taxon>Fungi</taxon>
        <taxon>Dikarya</taxon>
        <taxon>Ascomycota</taxon>
        <taxon>Pezizomycotina</taxon>
        <taxon>Sordariomycetes</taxon>
        <taxon>Hypocreomycetidae</taxon>
        <taxon>Glomerellales</taxon>
        <taxon>Glomerellaceae</taxon>
        <taxon>Colletotrichum</taxon>
        <taxon>Colletotrichum gloeosporioides species complex</taxon>
    </lineage>
</organism>
<proteinExistence type="predicted"/>
<dbReference type="Proteomes" id="UP001281614">
    <property type="component" value="Unassembled WGS sequence"/>
</dbReference>
<evidence type="ECO:0000313" key="3">
    <source>
        <dbReference type="Proteomes" id="UP001281614"/>
    </source>
</evidence>
<dbReference type="EMBL" id="VYYT01000196">
    <property type="protein sequence ID" value="KAK2757810.1"/>
    <property type="molecule type" value="Genomic_DNA"/>
</dbReference>
<dbReference type="AlphaFoldDB" id="A0AAD9YFR3"/>
<feature type="region of interest" description="Disordered" evidence="1">
    <location>
        <begin position="1"/>
        <end position="24"/>
    </location>
</feature>
<accession>A0AAD9YFR3</accession>
<comment type="caution">
    <text evidence="2">The sequence shown here is derived from an EMBL/GenBank/DDBJ whole genome shotgun (WGS) entry which is preliminary data.</text>
</comment>
<keyword evidence="3" id="KW-1185">Reference proteome</keyword>
<evidence type="ECO:0008006" key="4">
    <source>
        <dbReference type="Google" id="ProtNLM"/>
    </source>
</evidence>
<evidence type="ECO:0000256" key="1">
    <source>
        <dbReference type="SAM" id="MobiDB-lite"/>
    </source>
</evidence>
<reference evidence="2" key="1">
    <citation type="submission" date="2023-02" db="EMBL/GenBank/DDBJ databases">
        <title>Colletotrichum kahawae CIFC_Que2 genome sequencing and assembly.</title>
        <authorList>
            <person name="Baroncelli R."/>
        </authorList>
    </citation>
    <scope>NUCLEOTIDE SEQUENCE</scope>
    <source>
        <strain evidence="2">CIFC_Que2</strain>
    </source>
</reference>
<sequence length="330" mass="37452">MSDDHWNQPAAAVGGLTLGPQHPPSSRMVKIQRDGFVITEATAPGCHEDTYVGHHQWLEHWFPYNPELVTISVKDGTNMCTFSISRGILVQNFGYFAFAFDAGLKEAIEREFIIAPKEIGAFGLMISFLMTGTFPHHPDEQLHTTHAIIRDSITAYRMSDYMKLQCMERFNRAVCLRLRQVLLTDRRALKAAHVGQLYNFVREAPSRDYYKDLVNVFAHAAVKPCLHSWMAGAQPTSVSCSVAFDEHCGKNPKEWAKIVEHYVAMVKNHTFFARDVHAQMMKTMATGRRLNRVIPAQEGVNKKIHNMPDAVDYVTYRDPLPEGKTQIFTI</sequence>
<evidence type="ECO:0000313" key="2">
    <source>
        <dbReference type="EMBL" id="KAK2757810.1"/>
    </source>
</evidence>
<name>A0AAD9YFR3_COLKA</name>